<dbReference type="RefSeq" id="WP_212321864.1">
    <property type="nucleotide sequence ID" value="NZ_AP024463.1"/>
</dbReference>
<evidence type="ECO:0000313" key="2">
    <source>
        <dbReference type="EMBL" id="QUC07419.1"/>
    </source>
</evidence>
<evidence type="ECO:0000313" key="3">
    <source>
        <dbReference type="Proteomes" id="UP000678513"/>
    </source>
</evidence>
<name>A0ABX7Y2N0_9ACTN</name>
<gene>
    <name evidence="2" type="ORF">J5A65_10795</name>
</gene>
<protein>
    <submittedName>
        <fullName evidence="2">Uncharacterized protein</fullName>
    </submittedName>
</protein>
<reference evidence="2 3" key="1">
    <citation type="submission" date="2021-03" db="EMBL/GenBank/DDBJ databases">
        <title>Human Oral Microbial Genomes.</title>
        <authorList>
            <person name="Johnston C.D."/>
            <person name="Chen T."/>
            <person name="Dewhirst F.E."/>
        </authorList>
    </citation>
    <scope>NUCLEOTIDE SEQUENCE [LARGE SCALE GENOMIC DNA]</scope>
    <source>
        <strain evidence="2 3">DSMZ 100122</strain>
    </source>
</reference>
<sequence>MDTVSVCLTPETYQQAKAAFLADWHAGGTADTFGDWIAGACLRHAHLTPQQRADHPAIQPSGQPRSFTIGAQARAAIDAAITADSTAGYWTTRSAWVLTAITTAIQHASHRAGGTLPTPPDRLPGRLPARSPR</sequence>
<proteinExistence type="predicted"/>
<accession>A0ABX7Y2N0</accession>
<feature type="region of interest" description="Disordered" evidence="1">
    <location>
        <begin position="108"/>
        <end position="133"/>
    </location>
</feature>
<keyword evidence="3" id="KW-1185">Reference proteome</keyword>
<organism evidence="2 3">
    <name type="scientific">Arachnia rubra</name>
    <dbReference type="NCBI Taxonomy" id="1547448"/>
    <lineage>
        <taxon>Bacteria</taxon>
        <taxon>Bacillati</taxon>
        <taxon>Actinomycetota</taxon>
        <taxon>Actinomycetes</taxon>
        <taxon>Propionibacteriales</taxon>
        <taxon>Propionibacteriaceae</taxon>
        <taxon>Arachnia</taxon>
    </lineage>
</organism>
<evidence type="ECO:0000256" key="1">
    <source>
        <dbReference type="SAM" id="MobiDB-lite"/>
    </source>
</evidence>
<dbReference type="EMBL" id="CP072384">
    <property type="protein sequence ID" value="QUC07419.1"/>
    <property type="molecule type" value="Genomic_DNA"/>
</dbReference>
<dbReference type="Proteomes" id="UP000678513">
    <property type="component" value="Chromosome"/>
</dbReference>